<feature type="domain" description="C2H2-type" evidence="15">
    <location>
        <begin position="150"/>
        <end position="179"/>
    </location>
</feature>
<dbReference type="InterPro" id="IPR036236">
    <property type="entry name" value="Znf_C2H2_sf"/>
</dbReference>
<evidence type="ECO:0000256" key="4">
    <source>
        <dbReference type="ARBA" id="ARBA00022723"/>
    </source>
</evidence>
<accession>A0A8C0U5Y8</accession>
<dbReference type="InterPro" id="IPR013087">
    <property type="entry name" value="Znf_C2H2_type"/>
</dbReference>
<evidence type="ECO:0000256" key="2">
    <source>
        <dbReference type="ARBA" id="ARBA00006991"/>
    </source>
</evidence>
<name>A0A8C0U5Y8_CYACU</name>
<evidence type="ECO:0000256" key="5">
    <source>
        <dbReference type="ARBA" id="ARBA00022737"/>
    </source>
</evidence>
<dbReference type="GO" id="GO:0008270">
    <property type="term" value="F:zinc ion binding"/>
    <property type="evidence" value="ECO:0007669"/>
    <property type="project" value="UniProtKB-KW"/>
</dbReference>
<evidence type="ECO:0000256" key="11">
    <source>
        <dbReference type="ARBA" id="ARBA00023163"/>
    </source>
</evidence>
<dbReference type="FunFam" id="3.30.160.60:FF:000003">
    <property type="entry name" value="Zinc finger protein 3 homolog"/>
    <property type="match status" value="1"/>
</dbReference>
<evidence type="ECO:0000256" key="12">
    <source>
        <dbReference type="ARBA" id="ARBA00023242"/>
    </source>
</evidence>
<dbReference type="GO" id="GO:0000978">
    <property type="term" value="F:RNA polymerase II cis-regulatory region sequence-specific DNA binding"/>
    <property type="evidence" value="ECO:0007669"/>
    <property type="project" value="TreeGrafter"/>
</dbReference>
<dbReference type="PROSITE" id="PS00028">
    <property type="entry name" value="ZINC_FINGER_C2H2_1"/>
    <property type="match status" value="3"/>
</dbReference>
<keyword evidence="8" id="KW-0832">Ubl conjugation</keyword>
<evidence type="ECO:0000256" key="10">
    <source>
        <dbReference type="ARBA" id="ARBA00023125"/>
    </source>
</evidence>
<feature type="domain" description="C2H2-type" evidence="15">
    <location>
        <begin position="236"/>
        <end position="263"/>
    </location>
</feature>
<keyword evidence="10" id="KW-0238">DNA-binding</keyword>
<organism evidence="16 17">
    <name type="scientific">Cyanistes caeruleus</name>
    <name type="common">Eurasian blue tit</name>
    <name type="synonym">Parus caeruleus</name>
    <dbReference type="NCBI Taxonomy" id="156563"/>
    <lineage>
        <taxon>Eukaryota</taxon>
        <taxon>Metazoa</taxon>
        <taxon>Chordata</taxon>
        <taxon>Craniata</taxon>
        <taxon>Vertebrata</taxon>
        <taxon>Euteleostomi</taxon>
        <taxon>Archelosauria</taxon>
        <taxon>Archosauria</taxon>
        <taxon>Dinosauria</taxon>
        <taxon>Saurischia</taxon>
        <taxon>Theropoda</taxon>
        <taxon>Coelurosauria</taxon>
        <taxon>Aves</taxon>
        <taxon>Neognathae</taxon>
        <taxon>Neoaves</taxon>
        <taxon>Telluraves</taxon>
        <taxon>Australaves</taxon>
        <taxon>Passeriformes</taxon>
        <taxon>Paridae</taxon>
        <taxon>Cyanistes</taxon>
    </lineage>
</organism>
<reference evidence="16" key="1">
    <citation type="submission" date="2025-08" db="UniProtKB">
        <authorList>
            <consortium name="Ensembl"/>
        </authorList>
    </citation>
    <scope>IDENTIFICATION</scope>
</reference>
<dbReference type="GO" id="GO:0001227">
    <property type="term" value="F:DNA-binding transcription repressor activity, RNA polymerase II-specific"/>
    <property type="evidence" value="ECO:0007669"/>
    <property type="project" value="TreeGrafter"/>
</dbReference>
<feature type="domain" description="C2H2-type" evidence="15">
    <location>
        <begin position="208"/>
        <end position="235"/>
    </location>
</feature>
<dbReference type="Gene3D" id="3.30.160.60">
    <property type="entry name" value="Classic Zinc Finger"/>
    <property type="match status" value="6"/>
</dbReference>
<evidence type="ECO:0000256" key="3">
    <source>
        <dbReference type="ARBA" id="ARBA00022499"/>
    </source>
</evidence>
<sequence>MLQGTWSFASDSLSSSFNLLSVPEGAGLSPKFILGFIKTQKASGALSFPSIVFKSKACVAAWTPQHRNPTGRKSPRDPTGGGAPNPAQGALRRKDPSCARKAAGDAAGALSWWSMSSFRMGRSATSAWSGKCFSQRKTLICHQMIHTGEWACECGECGNGFSHSSHPIIHQRIHTGERPYECPEYGKRFHSSSNLILHQQIHTDERPFHCPDCGEGFKRNSHLIRHQRFHTGERPYECGICEKSFRRRSVLICHQRIHTGERPYMCGDCRMTFSQRPYECPECGKSKPGFGDLLILLNDLLYEQP</sequence>
<evidence type="ECO:0000256" key="8">
    <source>
        <dbReference type="ARBA" id="ARBA00022843"/>
    </source>
</evidence>
<dbReference type="GO" id="GO:0002682">
    <property type="term" value="P:regulation of immune system process"/>
    <property type="evidence" value="ECO:0007669"/>
    <property type="project" value="TreeGrafter"/>
</dbReference>
<dbReference type="SMART" id="SM00355">
    <property type="entry name" value="ZnF_C2H2"/>
    <property type="match status" value="4"/>
</dbReference>
<dbReference type="PROSITE" id="PS50157">
    <property type="entry name" value="ZINC_FINGER_C2H2_2"/>
    <property type="match status" value="4"/>
</dbReference>
<evidence type="ECO:0000256" key="6">
    <source>
        <dbReference type="ARBA" id="ARBA00022771"/>
    </source>
</evidence>
<dbReference type="AlphaFoldDB" id="A0A8C0U5Y8"/>
<dbReference type="Proteomes" id="UP000694410">
    <property type="component" value="Unplaced"/>
</dbReference>
<evidence type="ECO:0000256" key="7">
    <source>
        <dbReference type="ARBA" id="ARBA00022833"/>
    </source>
</evidence>
<feature type="region of interest" description="Disordered" evidence="14">
    <location>
        <begin position="64"/>
        <end position="98"/>
    </location>
</feature>
<dbReference type="PANTHER" id="PTHR24399:SF54">
    <property type="entry name" value="GASTRULA ZINC FINGER PROTEIN XLCGF26.1-LIKE-RELATED"/>
    <property type="match status" value="1"/>
</dbReference>
<reference evidence="16" key="2">
    <citation type="submission" date="2025-09" db="UniProtKB">
        <authorList>
            <consortium name="Ensembl"/>
        </authorList>
    </citation>
    <scope>IDENTIFICATION</scope>
</reference>
<evidence type="ECO:0000313" key="17">
    <source>
        <dbReference type="Proteomes" id="UP000694410"/>
    </source>
</evidence>
<dbReference type="SUPFAM" id="SSF57667">
    <property type="entry name" value="beta-beta-alpha zinc fingers"/>
    <property type="match status" value="3"/>
</dbReference>
<dbReference type="GO" id="GO:0005654">
    <property type="term" value="C:nucleoplasm"/>
    <property type="evidence" value="ECO:0007669"/>
    <property type="project" value="TreeGrafter"/>
</dbReference>
<keyword evidence="6 13" id="KW-0863">Zinc-finger</keyword>
<evidence type="ECO:0000256" key="1">
    <source>
        <dbReference type="ARBA" id="ARBA00004123"/>
    </source>
</evidence>
<evidence type="ECO:0000259" key="15">
    <source>
        <dbReference type="PROSITE" id="PS50157"/>
    </source>
</evidence>
<dbReference type="GO" id="GO:0001817">
    <property type="term" value="P:regulation of cytokine production"/>
    <property type="evidence" value="ECO:0007669"/>
    <property type="project" value="TreeGrafter"/>
</dbReference>
<proteinExistence type="inferred from homology"/>
<evidence type="ECO:0000256" key="13">
    <source>
        <dbReference type="PROSITE-ProRule" id="PRU00042"/>
    </source>
</evidence>
<keyword evidence="3" id="KW-1017">Isopeptide bond</keyword>
<dbReference type="FunFam" id="3.30.160.60:FF:001437">
    <property type="entry name" value="Zinc finger protein 594"/>
    <property type="match status" value="1"/>
</dbReference>
<keyword evidence="4" id="KW-0479">Metal-binding</keyword>
<comment type="subcellular location">
    <subcellularLocation>
        <location evidence="1">Nucleus</location>
    </subcellularLocation>
</comment>
<evidence type="ECO:0000256" key="14">
    <source>
        <dbReference type="SAM" id="MobiDB-lite"/>
    </source>
</evidence>
<keyword evidence="5" id="KW-0677">Repeat</keyword>
<keyword evidence="7" id="KW-0862">Zinc</keyword>
<dbReference type="PANTHER" id="PTHR24399">
    <property type="entry name" value="ZINC FINGER AND BTB DOMAIN-CONTAINING"/>
    <property type="match status" value="1"/>
</dbReference>
<protein>
    <recommendedName>
        <fullName evidence="15">C2H2-type domain-containing protein</fullName>
    </recommendedName>
</protein>
<evidence type="ECO:0000313" key="16">
    <source>
        <dbReference type="Ensembl" id="ENSCCEP00000002325.1"/>
    </source>
</evidence>
<dbReference type="Ensembl" id="ENSCCET00000003863.1">
    <property type="protein sequence ID" value="ENSCCEP00000002325.1"/>
    <property type="gene ID" value="ENSCCEG00000002611.1"/>
</dbReference>
<keyword evidence="17" id="KW-1185">Reference proteome</keyword>
<keyword evidence="11" id="KW-0804">Transcription</keyword>
<feature type="domain" description="C2H2-type" evidence="15">
    <location>
        <begin position="180"/>
        <end position="207"/>
    </location>
</feature>
<keyword evidence="12" id="KW-0539">Nucleus</keyword>
<dbReference type="Pfam" id="PF00096">
    <property type="entry name" value="zf-C2H2"/>
    <property type="match status" value="2"/>
</dbReference>
<comment type="similarity">
    <text evidence="2">Belongs to the krueppel C2H2-type zinc-finger protein family.</text>
</comment>
<keyword evidence="9" id="KW-0805">Transcription regulation</keyword>
<dbReference type="FunFam" id="3.30.160.60:FF:000016">
    <property type="entry name" value="zinc finger protein 37 homolog"/>
    <property type="match status" value="1"/>
</dbReference>
<evidence type="ECO:0000256" key="9">
    <source>
        <dbReference type="ARBA" id="ARBA00023015"/>
    </source>
</evidence>
<dbReference type="FunFam" id="3.30.160.60:FF:000321">
    <property type="entry name" value="myeloid zinc finger 1 isoform X1"/>
    <property type="match status" value="1"/>
</dbReference>